<evidence type="ECO:0000313" key="12">
    <source>
        <dbReference type="Proteomes" id="UP000011083"/>
    </source>
</evidence>
<reference evidence="11 12" key="1">
    <citation type="journal article" date="2013" name="Genome Biol.">
        <title>Genome of Acanthamoeba castellanii highlights extensive lateral gene transfer and early evolution of tyrosine kinase signaling.</title>
        <authorList>
            <person name="Clarke M."/>
            <person name="Lohan A.J."/>
            <person name="Liu B."/>
            <person name="Lagkouvardos I."/>
            <person name="Roy S."/>
            <person name="Zafar N."/>
            <person name="Bertelli C."/>
            <person name="Schilde C."/>
            <person name="Kianianmomeni A."/>
            <person name="Burglin T.R."/>
            <person name="Frech C."/>
            <person name="Turcotte B."/>
            <person name="Kopec K.O."/>
            <person name="Synnott J.M."/>
            <person name="Choo C."/>
            <person name="Paponov I."/>
            <person name="Finkler A."/>
            <person name="Soon Heng Tan C."/>
            <person name="Hutchins A.P."/>
            <person name="Weinmeier T."/>
            <person name="Rattei T."/>
            <person name="Chu J.S."/>
            <person name="Gimenez G."/>
            <person name="Irimia M."/>
            <person name="Rigden D.J."/>
            <person name="Fitzpatrick D.A."/>
            <person name="Lorenzo-Morales J."/>
            <person name="Bateman A."/>
            <person name="Chiu C.H."/>
            <person name="Tang P."/>
            <person name="Hegemann P."/>
            <person name="Fromm H."/>
            <person name="Raoult D."/>
            <person name="Greub G."/>
            <person name="Miranda-Saavedra D."/>
            <person name="Chen N."/>
            <person name="Nash P."/>
            <person name="Ginger M.L."/>
            <person name="Horn M."/>
            <person name="Schaap P."/>
            <person name="Caler L."/>
            <person name="Loftus B."/>
        </authorList>
    </citation>
    <scope>NUCLEOTIDE SEQUENCE [LARGE SCALE GENOMIC DNA]</scope>
    <source>
        <strain evidence="11 12">Neff</strain>
    </source>
</reference>
<dbReference type="InterPro" id="IPR001926">
    <property type="entry name" value="TrpB-like_PALP"/>
</dbReference>
<comment type="pathway">
    <text evidence="2">Amino-acid biosynthesis; L-tryptophan biosynthesis; L-tryptophan from chorismate: step 5/5.</text>
</comment>
<dbReference type="SUPFAM" id="SSF53686">
    <property type="entry name" value="Tryptophan synthase beta subunit-like PLP-dependent enzymes"/>
    <property type="match status" value="1"/>
</dbReference>
<proteinExistence type="predicted"/>
<comment type="catalytic activity">
    <reaction evidence="9">
        <text>(1S,2R)-1-C-(indol-3-yl)glycerol 3-phosphate + L-serine = D-glyceraldehyde 3-phosphate + L-tryptophan + H2O</text>
        <dbReference type="Rhea" id="RHEA:10532"/>
        <dbReference type="ChEBI" id="CHEBI:15377"/>
        <dbReference type="ChEBI" id="CHEBI:33384"/>
        <dbReference type="ChEBI" id="CHEBI:57912"/>
        <dbReference type="ChEBI" id="CHEBI:58866"/>
        <dbReference type="ChEBI" id="CHEBI:59776"/>
        <dbReference type="EC" id="4.2.1.20"/>
    </reaction>
</comment>
<keyword evidence="6" id="KW-0663">Pyridoxal phosphate</keyword>
<dbReference type="EC" id="4.2.1.20" evidence="3"/>
<dbReference type="OrthoDB" id="10050244at2759"/>
<dbReference type="RefSeq" id="XP_004338555.1">
    <property type="nucleotide sequence ID" value="XM_004338507.1"/>
</dbReference>
<dbReference type="GeneID" id="14917233"/>
<comment type="cofactor">
    <cofactor evidence="1">
        <name>pyridoxal 5'-phosphate</name>
        <dbReference type="ChEBI" id="CHEBI:597326"/>
    </cofactor>
</comment>
<gene>
    <name evidence="11" type="ORF">ACA1_167820</name>
</gene>
<keyword evidence="7" id="KW-0057">Aromatic amino acid biosynthesis</keyword>
<evidence type="ECO:0000256" key="9">
    <source>
        <dbReference type="ARBA" id="ARBA00049047"/>
    </source>
</evidence>
<keyword evidence="12" id="KW-1185">Reference proteome</keyword>
<sequence>MLLQDPEGQIKSTHSISAGLDYPGVGPEHAWLLESKRAEYVAVSDEQALEGFKELTRKEGLMPALETSHAVYHAIQLAKTMKPDQIILVCMSGRADKDMGTLSAALGVTLH</sequence>
<dbReference type="Proteomes" id="UP000011083">
    <property type="component" value="Unassembled WGS sequence"/>
</dbReference>
<dbReference type="KEGG" id="acan:ACA1_167820"/>
<protein>
    <recommendedName>
        <fullName evidence="3">tryptophan synthase</fullName>
        <ecNumber evidence="3">4.2.1.20</ecNumber>
    </recommendedName>
</protein>
<keyword evidence="8" id="KW-0456">Lyase</keyword>
<evidence type="ECO:0000256" key="6">
    <source>
        <dbReference type="ARBA" id="ARBA00022898"/>
    </source>
</evidence>
<evidence type="ECO:0000256" key="7">
    <source>
        <dbReference type="ARBA" id="ARBA00023141"/>
    </source>
</evidence>
<dbReference type="InterPro" id="IPR023026">
    <property type="entry name" value="Trp_synth_beta/beta-like"/>
</dbReference>
<feature type="domain" description="Tryptophan synthase beta chain-like PALP" evidence="10">
    <location>
        <begin position="10"/>
        <end position="93"/>
    </location>
</feature>
<dbReference type="STRING" id="1257118.L8GUC6"/>
<evidence type="ECO:0000256" key="1">
    <source>
        <dbReference type="ARBA" id="ARBA00001933"/>
    </source>
</evidence>
<evidence type="ECO:0000256" key="5">
    <source>
        <dbReference type="ARBA" id="ARBA00022822"/>
    </source>
</evidence>
<dbReference type="GO" id="GO:0005737">
    <property type="term" value="C:cytoplasm"/>
    <property type="evidence" value="ECO:0007669"/>
    <property type="project" value="TreeGrafter"/>
</dbReference>
<evidence type="ECO:0000259" key="10">
    <source>
        <dbReference type="Pfam" id="PF00291"/>
    </source>
</evidence>
<dbReference type="InterPro" id="IPR036052">
    <property type="entry name" value="TrpB-like_PALP_sf"/>
</dbReference>
<evidence type="ECO:0000313" key="11">
    <source>
        <dbReference type="EMBL" id="ELR16542.1"/>
    </source>
</evidence>
<dbReference type="Gene3D" id="3.40.50.1100">
    <property type="match status" value="1"/>
</dbReference>
<evidence type="ECO:0000256" key="3">
    <source>
        <dbReference type="ARBA" id="ARBA00012043"/>
    </source>
</evidence>
<dbReference type="PANTHER" id="PTHR48077:SF3">
    <property type="entry name" value="TRYPTOPHAN SYNTHASE"/>
    <property type="match status" value="1"/>
</dbReference>
<evidence type="ECO:0000256" key="2">
    <source>
        <dbReference type="ARBA" id="ARBA00004733"/>
    </source>
</evidence>
<accession>L8GUC6</accession>
<keyword evidence="5" id="KW-0822">Tryptophan biosynthesis</keyword>
<dbReference type="EMBL" id="KB007986">
    <property type="protein sequence ID" value="ELR16542.1"/>
    <property type="molecule type" value="Genomic_DNA"/>
</dbReference>
<evidence type="ECO:0000256" key="8">
    <source>
        <dbReference type="ARBA" id="ARBA00023239"/>
    </source>
</evidence>
<dbReference type="VEuPathDB" id="AmoebaDB:ACA1_167820"/>
<evidence type="ECO:0000256" key="4">
    <source>
        <dbReference type="ARBA" id="ARBA00022605"/>
    </source>
</evidence>
<dbReference type="AlphaFoldDB" id="L8GUC6"/>
<keyword evidence="4" id="KW-0028">Amino-acid biosynthesis</keyword>
<dbReference type="Pfam" id="PF00291">
    <property type="entry name" value="PALP"/>
    <property type="match status" value="1"/>
</dbReference>
<name>L8GUC6_ACACF</name>
<dbReference type="PANTHER" id="PTHR48077">
    <property type="entry name" value="TRYPTOPHAN SYNTHASE-RELATED"/>
    <property type="match status" value="1"/>
</dbReference>
<dbReference type="GO" id="GO:0004834">
    <property type="term" value="F:tryptophan synthase activity"/>
    <property type="evidence" value="ECO:0007669"/>
    <property type="project" value="UniProtKB-EC"/>
</dbReference>
<organism evidence="11 12">
    <name type="scientific">Acanthamoeba castellanii (strain ATCC 30010 / Neff)</name>
    <dbReference type="NCBI Taxonomy" id="1257118"/>
    <lineage>
        <taxon>Eukaryota</taxon>
        <taxon>Amoebozoa</taxon>
        <taxon>Discosea</taxon>
        <taxon>Longamoebia</taxon>
        <taxon>Centramoebida</taxon>
        <taxon>Acanthamoebidae</taxon>
        <taxon>Acanthamoeba</taxon>
    </lineage>
</organism>